<protein>
    <submittedName>
        <fullName evidence="9 10">SH2B adapter protein 3</fullName>
    </submittedName>
</protein>
<dbReference type="SUPFAM" id="SSF50729">
    <property type="entry name" value="PH domain-like"/>
    <property type="match status" value="1"/>
</dbReference>
<dbReference type="PANTHER" id="PTHR10872:SF1">
    <property type="entry name" value="SH2B ADAPTER PROTEIN 3"/>
    <property type="match status" value="1"/>
</dbReference>
<comment type="similarity">
    <text evidence="1">Belongs to the SH2B adapter family.</text>
</comment>
<reference evidence="9 10" key="1">
    <citation type="submission" date="2025-05" db="UniProtKB">
        <authorList>
            <consortium name="RefSeq"/>
        </authorList>
    </citation>
    <scope>IDENTIFICATION</scope>
    <source>
        <tissue evidence="9 10">Blood</tissue>
    </source>
</reference>
<dbReference type="InterPro" id="IPR011993">
    <property type="entry name" value="PH-like_dom_sf"/>
</dbReference>
<proteinExistence type="inferred from homology"/>
<dbReference type="RefSeq" id="XP_060547928.1">
    <property type="nucleotide sequence ID" value="XM_060691945.1"/>
</dbReference>
<dbReference type="InterPro" id="IPR000980">
    <property type="entry name" value="SH2"/>
</dbReference>
<evidence type="ECO:0000256" key="4">
    <source>
        <dbReference type="PROSITE-ProRule" id="PRU00191"/>
    </source>
</evidence>
<dbReference type="InterPro" id="IPR030523">
    <property type="entry name" value="SH2B"/>
</dbReference>
<feature type="compositionally biased region" description="Low complexity" evidence="5">
    <location>
        <begin position="529"/>
        <end position="548"/>
    </location>
</feature>
<keyword evidence="3 4" id="KW-0727">SH2 domain</keyword>
<dbReference type="Gene3D" id="2.30.29.30">
    <property type="entry name" value="Pleckstrin-homology domain (PH domain)/Phosphotyrosine-binding domain (PTB)"/>
    <property type="match status" value="1"/>
</dbReference>
<dbReference type="RefSeq" id="XP_060547930.1">
    <property type="nucleotide sequence ID" value="XM_060691947.1"/>
</dbReference>
<dbReference type="SUPFAM" id="SSF109805">
    <property type="entry name" value="Phenylalanine zipper"/>
    <property type="match status" value="1"/>
</dbReference>
<dbReference type="PROSITE" id="PS50001">
    <property type="entry name" value="SH2"/>
    <property type="match status" value="1"/>
</dbReference>
<organism evidence="8 12">
    <name type="scientific">Pantherophis guttatus</name>
    <name type="common">Corn snake</name>
    <name type="synonym">Elaphe guttata</name>
    <dbReference type="NCBI Taxonomy" id="94885"/>
    <lineage>
        <taxon>Eukaryota</taxon>
        <taxon>Metazoa</taxon>
        <taxon>Chordata</taxon>
        <taxon>Craniata</taxon>
        <taxon>Vertebrata</taxon>
        <taxon>Euteleostomi</taxon>
        <taxon>Lepidosauria</taxon>
        <taxon>Squamata</taxon>
        <taxon>Bifurcata</taxon>
        <taxon>Unidentata</taxon>
        <taxon>Episquamata</taxon>
        <taxon>Toxicofera</taxon>
        <taxon>Serpentes</taxon>
        <taxon>Colubroidea</taxon>
        <taxon>Colubridae</taxon>
        <taxon>Colubrinae</taxon>
        <taxon>Pantherophis</taxon>
    </lineage>
</organism>
<gene>
    <name evidence="9 10 11 12" type="primary">SH2B3</name>
</gene>
<dbReference type="PROSITE" id="PS50003">
    <property type="entry name" value="PH_DOMAIN"/>
    <property type="match status" value="1"/>
</dbReference>
<evidence type="ECO:0000313" key="9">
    <source>
        <dbReference type="RefSeq" id="XP_060547928.1"/>
    </source>
</evidence>
<feature type="domain" description="PH" evidence="7">
    <location>
        <begin position="202"/>
        <end position="312"/>
    </location>
</feature>
<dbReference type="Pfam" id="PF08916">
    <property type="entry name" value="Phe_ZIP"/>
    <property type="match status" value="1"/>
</dbReference>
<dbReference type="SMART" id="SM00252">
    <property type="entry name" value="SH2"/>
    <property type="match status" value="1"/>
</dbReference>
<accession>A0ABM3ZHT9</accession>
<dbReference type="PANTHER" id="PTHR10872">
    <property type="entry name" value="SH2B ADAPTER PROTEIN"/>
    <property type="match status" value="1"/>
</dbReference>
<dbReference type="PRINTS" id="PR00401">
    <property type="entry name" value="SH2DOMAIN"/>
</dbReference>
<evidence type="ECO:0000259" key="7">
    <source>
        <dbReference type="PROSITE" id="PS50003"/>
    </source>
</evidence>
<evidence type="ECO:0000313" key="10">
    <source>
        <dbReference type="RefSeq" id="XP_060547929.1"/>
    </source>
</evidence>
<dbReference type="Proteomes" id="UP001652622">
    <property type="component" value="Unplaced"/>
</dbReference>
<evidence type="ECO:0000256" key="3">
    <source>
        <dbReference type="ARBA" id="ARBA00022999"/>
    </source>
</evidence>
<dbReference type="InterPro" id="IPR001849">
    <property type="entry name" value="PH_domain"/>
</dbReference>
<evidence type="ECO:0000256" key="2">
    <source>
        <dbReference type="ARBA" id="ARBA00022553"/>
    </source>
</evidence>
<keyword evidence="8" id="KW-1185">Reference proteome</keyword>
<dbReference type="RefSeq" id="XP_060547929.1">
    <property type="nucleotide sequence ID" value="XM_060691946.1"/>
</dbReference>
<evidence type="ECO:0000256" key="1">
    <source>
        <dbReference type="ARBA" id="ARBA00010220"/>
    </source>
</evidence>
<name>A0ABM3ZHT9_PANGU</name>
<dbReference type="InterPro" id="IPR015012">
    <property type="entry name" value="Phe_ZIP"/>
</dbReference>
<feature type="domain" description="SH2" evidence="6">
    <location>
        <begin position="368"/>
        <end position="466"/>
    </location>
</feature>
<dbReference type="Pfam" id="PF00017">
    <property type="entry name" value="SH2"/>
    <property type="match status" value="1"/>
</dbReference>
<evidence type="ECO:0000313" key="12">
    <source>
        <dbReference type="RefSeq" id="XP_060547931.1"/>
    </source>
</evidence>
<dbReference type="InterPro" id="IPR036860">
    <property type="entry name" value="SH2_dom_sf"/>
</dbReference>
<keyword evidence="2" id="KW-0597">Phosphoprotein</keyword>
<feature type="region of interest" description="Disordered" evidence="5">
    <location>
        <begin position="528"/>
        <end position="550"/>
    </location>
</feature>
<evidence type="ECO:0000256" key="5">
    <source>
        <dbReference type="SAM" id="MobiDB-lite"/>
    </source>
</evidence>
<dbReference type="RefSeq" id="XP_060547931.1">
    <property type="nucleotide sequence ID" value="XM_060691948.1"/>
</dbReference>
<evidence type="ECO:0000313" key="8">
    <source>
        <dbReference type="Proteomes" id="UP001652622"/>
    </source>
</evidence>
<feature type="compositionally biased region" description="Polar residues" evidence="5">
    <location>
        <begin position="333"/>
        <end position="342"/>
    </location>
</feature>
<feature type="region of interest" description="Disordered" evidence="5">
    <location>
        <begin position="314"/>
        <end position="343"/>
    </location>
</feature>
<dbReference type="GeneID" id="117672152"/>
<dbReference type="CDD" id="cd01231">
    <property type="entry name" value="PH_SH2B_family"/>
    <property type="match status" value="1"/>
</dbReference>
<dbReference type="InterPro" id="IPR036290">
    <property type="entry name" value="Phe_ZIP_sf"/>
</dbReference>
<evidence type="ECO:0000313" key="11">
    <source>
        <dbReference type="RefSeq" id="XP_060547930.1"/>
    </source>
</evidence>
<dbReference type="Pfam" id="PF00169">
    <property type="entry name" value="PH"/>
    <property type="match status" value="1"/>
</dbReference>
<dbReference type="Gene3D" id="3.30.505.10">
    <property type="entry name" value="SH2 domain"/>
    <property type="match status" value="1"/>
</dbReference>
<dbReference type="SUPFAM" id="SSF55550">
    <property type="entry name" value="SH2 domain"/>
    <property type="match status" value="1"/>
</dbReference>
<dbReference type="Gene3D" id="6.10.140.110">
    <property type="match status" value="1"/>
</dbReference>
<dbReference type="SMART" id="SM00233">
    <property type="entry name" value="PH"/>
    <property type="match status" value="1"/>
</dbReference>
<sequence length="642" mass="71354">MNGHTVPSGDSGHPGGWNEFCKQHAITTARELAREYLHFVSENPQHEVLAAENFSLQFADLFQQYFRHEVKDTYGTEQLHILPFSRVRDYRETGQKHAEGSSVTVGSKVEVDLSDQVTRASDVRSSGLPKSWSSEELAAPASSLAIRRHFSLDRLRRSWRSLFRRRSSEPGPGEGEMADLVWRSSLARKIFPWTISREGSLQIQKEGNLKYMMVTEDSGTRWQKCRLVLYKEGSPDRQNYALALFDPPKSSRPKLRSPCVAIQETRACTRLEMPDHVHTFVVKVNATTEVIFQAGDEQQLAAWIAEIQQCLPRSEGGNLESSPDPHSEAGTPSPANSSTDSLHQGALLSRPAEQPAQRIDHYLSAFPWFHGPISRVKAAQLVQLQGLEGHGVFLIRQSETRRGEYVLTFNFQGKAKHLRLSLTERGQCRVQHLHFSSILDMLHHFQHCPIPLECGTACNVQLSRHVVVIPPLQASGHPAAFPPSGHHCTPEVSFVQLNPAGCPRIRLADNLRRHSVEQIFHLVPPPEELASSLQHSPSQAAPAPSPAARQWDSDYEMDVQSRHTSGRSAPVHLPLTQLGELPTTTALAQDAECPCRKLGPSSCISSLEGRPLSSGCSFSIRIPRPACFPPRLSSVCTSSFSI</sequence>
<evidence type="ECO:0000259" key="6">
    <source>
        <dbReference type="PROSITE" id="PS50001"/>
    </source>
</evidence>